<keyword evidence="2" id="KW-0813">Transport</keyword>
<comment type="caution">
    <text evidence="11">The sequence shown here is derived from an EMBL/GenBank/DDBJ whole genome shotgun (WGS) entry which is preliminary data.</text>
</comment>
<dbReference type="AlphaFoldDB" id="A0A369AA85"/>
<feature type="transmembrane region" description="Helical" evidence="9">
    <location>
        <begin position="7"/>
        <end position="29"/>
    </location>
</feature>
<evidence type="ECO:0000256" key="6">
    <source>
        <dbReference type="ARBA" id="ARBA00022989"/>
    </source>
</evidence>
<sequence>MKGRKIPLFVALLPVAILIILLAFNVLYISGSDALSGSNQLILIFCAFLTFALSYRYGTTWRMIQDSIADNIKQSSPAILILLLIGSLAAVWTFSGIVPTMIYYGLKILNPLFFLPLTVLVSSIVSLATGSSWSTSATVGIAMMGIGNSLGISPAISAGAILTGAYFGDKLSPLSDTTNLAAAVAGTDLARHIRYMSITTIPTYTISLLIFTGISLTKSTFSVESAATGQLVEVLQQNFYITPYSLLVPALVIFLIAFRFPSIPAIFVGLLGGIISALLFQTDFALSGLDYRQKISLLMQVITTSHETHTGLDALDELLSTGGMAGMLNTVWLIISAMCFGGAMEASGFLRRITDAIMSLAKSEFSLFAATTGTTLFVNITASDQYLSLVIPGKMYAPSYTQKGLAPENLSRTLEDSGTVTSVLIPWNTCGAYHSGILGVATFSYLPFVFFSLLSPFTTLLVAALQIKIKRL</sequence>
<evidence type="ECO:0000259" key="10">
    <source>
        <dbReference type="Pfam" id="PF03553"/>
    </source>
</evidence>
<feature type="transmembrane region" description="Helical" evidence="9">
    <location>
        <begin position="79"/>
        <end position="106"/>
    </location>
</feature>
<feature type="transmembrane region" description="Helical" evidence="9">
    <location>
        <begin position="112"/>
        <end position="133"/>
    </location>
</feature>
<feature type="transmembrane region" description="Helical" evidence="9">
    <location>
        <begin position="41"/>
        <end position="58"/>
    </location>
</feature>
<accession>A0A369AA85</accession>
<feature type="transmembrane region" description="Helical" evidence="9">
    <location>
        <begin position="324"/>
        <end position="344"/>
    </location>
</feature>
<keyword evidence="3" id="KW-0050">Antiport</keyword>
<feature type="transmembrane region" description="Helical" evidence="9">
    <location>
        <begin position="239"/>
        <end position="258"/>
    </location>
</feature>
<feature type="transmembrane region" description="Helical" evidence="9">
    <location>
        <begin position="145"/>
        <end position="167"/>
    </location>
</feature>
<evidence type="ECO:0000256" key="7">
    <source>
        <dbReference type="ARBA" id="ARBA00023136"/>
    </source>
</evidence>
<comment type="subcellular location">
    <subcellularLocation>
        <location evidence="1">Cell membrane</location>
        <topology evidence="1">Multi-pass membrane protein</topology>
    </subcellularLocation>
</comment>
<evidence type="ECO:0000256" key="2">
    <source>
        <dbReference type="ARBA" id="ARBA00022448"/>
    </source>
</evidence>
<evidence type="ECO:0000256" key="4">
    <source>
        <dbReference type="ARBA" id="ARBA00022475"/>
    </source>
</evidence>
<dbReference type="PANTHER" id="PTHR33451">
    <property type="entry name" value="MALATE-2H(+)/NA(+)-LACTATE ANTIPORTER"/>
    <property type="match status" value="1"/>
</dbReference>
<evidence type="ECO:0000256" key="1">
    <source>
        <dbReference type="ARBA" id="ARBA00004651"/>
    </source>
</evidence>
<feature type="transmembrane region" description="Helical" evidence="9">
    <location>
        <begin position="365"/>
        <end position="382"/>
    </location>
</feature>
<dbReference type="EMBL" id="QPJS01000001">
    <property type="protein sequence ID" value="RCX05206.1"/>
    <property type="molecule type" value="Genomic_DNA"/>
</dbReference>
<reference evidence="11 12" key="1">
    <citation type="submission" date="2018-07" db="EMBL/GenBank/DDBJ databases">
        <title>Genomic Encyclopedia of Type Strains, Phase IV (KMG-IV): sequencing the most valuable type-strain genomes for metagenomic binning, comparative biology and taxonomic classification.</title>
        <authorList>
            <person name="Goeker M."/>
        </authorList>
    </citation>
    <scope>NUCLEOTIDE SEQUENCE [LARGE SCALE GENOMIC DNA]</scope>
    <source>
        <strain evidence="11 12">DSM 21410</strain>
    </source>
</reference>
<feature type="domain" description="Na+/H+ antiporter NhaC-like C-terminal" evidence="10">
    <location>
        <begin position="164"/>
        <end position="463"/>
    </location>
</feature>
<gene>
    <name evidence="11" type="ORF">DES35_101489</name>
</gene>
<keyword evidence="6 9" id="KW-1133">Transmembrane helix</keyword>
<dbReference type="GO" id="GO:0005886">
    <property type="term" value="C:plasma membrane"/>
    <property type="evidence" value="ECO:0007669"/>
    <property type="project" value="UniProtKB-SubCell"/>
</dbReference>
<dbReference type="GO" id="GO:0015297">
    <property type="term" value="F:antiporter activity"/>
    <property type="evidence" value="ECO:0007669"/>
    <property type="project" value="UniProtKB-KW"/>
</dbReference>
<evidence type="ECO:0000256" key="8">
    <source>
        <dbReference type="ARBA" id="ARBA00038435"/>
    </source>
</evidence>
<comment type="similarity">
    <text evidence="8">Belongs to the NhaC Na(+)/H(+) (TC 2.A.35) antiporter family.</text>
</comment>
<evidence type="ECO:0000256" key="3">
    <source>
        <dbReference type="ARBA" id="ARBA00022449"/>
    </source>
</evidence>
<protein>
    <submittedName>
        <fullName evidence="11">Transporter (NhaC family)</fullName>
    </submittedName>
</protein>
<dbReference type="InterPro" id="IPR004770">
    <property type="entry name" value="Na/H_antiport_NhaC"/>
</dbReference>
<keyword evidence="12" id="KW-1185">Reference proteome</keyword>
<dbReference type="RefSeq" id="WP_037360123.1">
    <property type="nucleotide sequence ID" value="NZ_BHZF01000001.1"/>
</dbReference>
<keyword evidence="5 9" id="KW-0812">Transmembrane</keyword>
<organism evidence="11 12">
    <name type="scientific">Schleiferia thermophila</name>
    <dbReference type="NCBI Taxonomy" id="884107"/>
    <lineage>
        <taxon>Bacteria</taxon>
        <taxon>Pseudomonadati</taxon>
        <taxon>Bacteroidota</taxon>
        <taxon>Flavobacteriia</taxon>
        <taxon>Flavobacteriales</taxon>
        <taxon>Schleiferiaceae</taxon>
        <taxon>Schleiferia</taxon>
    </lineage>
</organism>
<evidence type="ECO:0000256" key="5">
    <source>
        <dbReference type="ARBA" id="ARBA00022692"/>
    </source>
</evidence>
<dbReference type="InterPro" id="IPR018461">
    <property type="entry name" value="Na/H_Antiport_NhaC-like_C"/>
</dbReference>
<dbReference type="Pfam" id="PF03553">
    <property type="entry name" value="Na_H_antiporter"/>
    <property type="match status" value="1"/>
</dbReference>
<dbReference type="InterPro" id="IPR052180">
    <property type="entry name" value="NhaC_Na-H+_Antiporter"/>
</dbReference>
<dbReference type="NCBIfam" id="TIGR00931">
    <property type="entry name" value="antiport_nhaC"/>
    <property type="match status" value="1"/>
</dbReference>
<evidence type="ECO:0000256" key="9">
    <source>
        <dbReference type="SAM" id="Phobius"/>
    </source>
</evidence>
<dbReference type="Proteomes" id="UP000253517">
    <property type="component" value="Unassembled WGS sequence"/>
</dbReference>
<evidence type="ECO:0000313" key="12">
    <source>
        <dbReference type="Proteomes" id="UP000253517"/>
    </source>
</evidence>
<keyword evidence="4" id="KW-1003">Cell membrane</keyword>
<proteinExistence type="inferred from homology"/>
<name>A0A369AA85_9FLAO</name>
<dbReference type="PANTHER" id="PTHR33451:SF3">
    <property type="entry name" value="MALATE-2H(+)_NA(+)-LACTATE ANTIPORTER"/>
    <property type="match status" value="1"/>
</dbReference>
<feature type="transmembrane region" description="Helical" evidence="9">
    <location>
        <begin position="445"/>
        <end position="465"/>
    </location>
</feature>
<feature type="transmembrane region" description="Helical" evidence="9">
    <location>
        <begin position="265"/>
        <end position="282"/>
    </location>
</feature>
<keyword evidence="7 9" id="KW-0472">Membrane</keyword>
<evidence type="ECO:0000313" key="11">
    <source>
        <dbReference type="EMBL" id="RCX05206.1"/>
    </source>
</evidence>